<organism evidence="7 8">
    <name type="scientific">Branchiostoma lanceolatum</name>
    <name type="common">Common lancelet</name>
    <name type="synonym">Amphioxus lanceolatum</name>
    <dbReference type="NCBI Taxonomy" id="7740"/>
    <lineage>
        <taxon>Eukaryota</taxon>
        <taxon>Metazoa</taxon>
        <taxon>Chordata</taxon>
        <taxon>Cephalochordata</taxon>
        <taxon>Leptocardii</taxon>
        <taxon>Amphioxiformes</taxon>
        <taxon>Branchiostomatidae</taxon>
        <taxon>Branchiostoma</taxon>
    </lineage>
</organism>
<sequence>MLRVCFVLSVCLGGIVVVSSARVGSVSARVERSSVRVGLGSVRVGPASARFGRATADYRYGVIFDAGSSGTRVHVYRWDQKNLPTKTDDMTEMMVTGTQRVRPGISSYVTNPESVKSDLVVLLNSAASVVPMELQDSTPVYLKATAGMRLLEPDGVDAIFDQINDLFEDSSRNPFKFERGWAKVISGEEEGVFGWITVNFLTGRFDSNSDQETVGALDLGGASTQITFAPEGQIFAHLFPLSIAGNRYDLYTNSYLKFGLDQFRLQLYQLLYDQASDKNAYIDNPCDLAGFNVTEDIGENRIAKVKGTGNANQQCGALVRQLLVLDDTCYTEPCGIVGVYQPPVGGTVFYGTSALYFTSSGIGAIPRNGGFTSVDNIQARTDIFCNRPWADAEAELGDFAQNYCIGGHYITALLGDGYEIDTAADDKVFITNDINGVGTGWALGSMIYELYLLNIQFNVDVSASSHVTTTPIIVLLVAAFIQLV</sequence>
<keyword evidence="8" id="KW-1185">Reference proteome</keyword>
<dbReference type="Pfam" id="PF01150">
    <property type="entry name" value="GDA1_CD39"/>
    <property type="match status" value="1"/>
</dbReference>
<dbReference type="Proteomes" id="UP000838412">
    <property type="component" value="Chromosome 16"/>
</dbReference>
<dbReference type="OrthoDB" id="6372431at2759"/>
<evidence type="ECO:0000256" key="1">
    <source>
        <dbReference type="ARBA" id="ARBA00009283"/>
    </source>
</evidence>
<protein>
    <submittedName>
        <fullName evidence="7">ENTPD3 protein</fullName>
    </submittedName>
</protein>
<evidence type="ECO:0000313" key="8">
    <source>
        <dbReference type="Proteomes" id="UP000838412"/>
    </source>
</evidence>
<feature type="binding site" evidence="4">
    <location>
        <begin position="221"/>
        <end position="225"/>
    </location>
    <ligand>
        <name>ATP</name>
        <dbReference type="ChEBI" id="CHEBI:30616"/>
    </ligand>
</feature>
<dbReference type="Gene3D" id="3.30.420.150">
    <property type="entry name" value="Exopolyphosphatase. Domain 2"/>
    <property type="match status" value="1"/>
</dbReference>
<dbReference type="GO" id="GO:0045134">
    <property type="term" value="F:UDP phosphatase activity"/>
    <property type="evidence" value="ECO:0007669"/>
    <property type="project" value="TreeGrafter"/>
</dbReference>
<dbReference type="GO" id="GO:0005886">
    <property type="term" value="C:plasma membrane"/>
    <property type="evidence" value="ECO:0007669"/>
    <property type="project" value="TreeGrafter"/>
</dbReference>
<reference evidence="7" key="1">
    <citation type="submission" date="2022-01" db="EMBL/GenBank/DDBJ databases">
        <authorList>
            <person name="Braso-Vives M."/>
        </authorList>
    </citation>
    <scope>NUCLEOTIDE SEQUENCE</scope>
</reference>
<feature type="chain" id="PRO_5035476975" evidence="6">
    <location>
        <begin position="21"/>
        <end position="484"/>
    </location>
</feature>
<keyword evidence="4" id="KW-0547">Nucleotide-binding</keyword>
<dbReference type="GO" id="GO:0009134">
    <property type="term" value="P:nucleoside diphosphate catabolic process"/>
    <property type="evidence" value="ECO:0007669"/>
    <property type="project" value="TreeGrafter"/>
</dbReference>
<dbReference type="EMBL" id="OV696701">
    <property type="protein sequence ID" value="CAH1247572.1"/>
    <property type="molecule type" value="Genomic_DNA"/>
</dbReference>
<dbReference type="GO" id="GO:0004382">
    <property type="term" value="F:GDP phosphatase activity"/>
    <property type="evidence" value="ECO:0007669"/>
    <property type="project" value="TreeGrafter"/>
</dbReference>
<dbReference type="PROSITE" id="PS01238">
    <property type="entry name" value="GDA1_CD39_NTPASE"/>
    <property type="match status" value="1"/>
</dbReference>
<dbReference type="Gene3D" id="3.30.420.40">
    <property type="match status" value="1"/>
</dbReference>
<feature type="active site" description="Proton acceptor" evidence="3">
    <location>
        <position position="190"/>
    </location>
</feature>
<name>A0A8J9Z5N2_BRALA</name>
<dbReference type="InterPro" id="IPR000407">
    <property type="entry name" value="GDA1_CD39_NTPase"/>
</dbReference>
<evidence type="ECO:0000256" key="5">
    <source>
        <dbReference type="RuleBase" id="RU003833"/>
    </source>
</evidence>
<keyword evidence="2 5" id="KW-0378">Hydrolase</keyword>
<evidence type="ECO:0000256" key="2">
    <source>
        <dbReference type="ARBA" id="ARBA00022801"/>
    </source>
</evidence>
<keyword evidence="4" id="KW-0067">ATP-binding</keyword>
<evidence type="ECO:0000256" key="6">
    <source>
        <dbReference type="SAM" id="SignalP"/>
    </source>
</evidence>
<dbReference type="AlphaFoldDB" id="A0A8J9Z5N2"/>
<comment type="similarity">
    <text evidence="1 5">Belongs to the GDA1/CD39 NTPase family.</text>
</comment>
<evidence type="ECO:0000313" key="7">
    <source>
        <dbReference type="EMBL" id="CAH1247572.1"/>
    </source>
</evidence>
<dbReference type="PANTHER" id="PTHR11782:SF83">
    <property type="entry name" value="GUANOSINE-DIPHOSPHATASE"/>
    <property type="match status" value="1"/>
</dbReference>
<proteinExistence type="inferred from homology"/>
<feature type="signal peptide" evidence="6">
    <location>
        <begin position="1"/>
        <end position="20"/>
    </location>
</feature>
<dbReference type="GO" id="GO:0005524">
    <property type="term" value="F:ATP binding"/>
    <property type="evidence" value="ECO:0007669"/>
    <property type="project" value="UniProtKB-KW"/>
</dbReference>
<accession>A0A8J9Z5N2</accession>
<keyword evidence="6" id="KW-0732">Signal</keyword>
<evidence type="ECO:0000256" key="4">
    <source>
        <dbReference type="PIRSR" id="PIRSR600407-2"/>
    </source>
</evidence>
<dbReference type="PANTHER" id="PTHR11782">
    <property type="entry name" value="ADENOSINE/GUANOSINE DIPHOSPHATASE"/>
    <property type="match status" value="1"/>
</dbReference>
<evidence type="ECO:0000256" key="3">
    <source>
        <dbReference type="PIRSR" id="PIRSR600407-1"/>
    </source>
</evidence>
<dbReference type="GO" id="GO:0017111">
    <property type="term" value="F:ribonucleoside triphosphate phosphatase activity"/>
    <property type="evidence" value="ECO:0007669"/>
    <property type="project" value="TreeGrafter"/>
</dbReference>
<gene>
    <name evidence="7" type="primary">ENTPD3</name>
    <name evidence="7" type="ORF">BLAG_LOCUS9197</name>
</gene>